<feature type="region of interest" description="Disordered" evidence="2">
    <location>
        <begin position="605"/>
        <end position="642"/>
    </location>
</feature>
<protein>
    <recommendedName>
        <fullName evidence="5">Hamartin</fullName>
    </recommendedName>
</protein>
<feature type="compositionally biased region" description="Acidic residues" evidence="2">
    <location>
        <begin position="1150"/>
        <end position="1169"/>
    </location>
</feature>
<evidence type="ECO:0000256" key="1">
    <source>
        <dbReference type="SAM" id="Coils"/>
    </source>
</evidence>
<dbReference type="Proteomes" id="UP000053664">
    <property type="component" value="Unassembled WGS sequence"/>
</dbReference>
<evidence type="ECO:0008006" key="5">
    <source>
        <dbReference type="Google" id="ProtNLM"/>
    </source>
</evidence>
<dbReference type="KEGG" id="pfp:PFL1_03173"/>
<feature type="region of interest" description="Disordered" evidence="2">
    <location>
        <begin position="714"/>
        <end position="792"/>
    </location>
</feature>
<feature type="coiled-coil region" evidence="1">
    <location>
        <begin position="1080"/>
        <end position="1114"/>
    </location>
</feature>
<gene>
    <name evidence="3" type="ORF">PFL1_03173</name>
</gene>
<dbReference type="GO" id="GO:0033596">
    <property type="term" value="C:TSC1-TSC2 complex"/>
    <property type="evidence" value="ECO:0007669"/>
    <property type="project" value="TreeGrafter"/>
</dbReference>
<feature type="compositionally biased region" description="Polar residues" evidence="2">
    <location>
        <begin position="204"/>
        <end position="215"/>
    </location>
</feature>
<dbReference type="InterPro" id="IPR007483">
    <property type="entry name" value="Hamartin"/>
</dbReference>
<name>A0A061H9Z0_9BASI</name>
<dbReference type="PANTHER" id="PTHR15154">
    <property type="entry name" value="HAMARTIN"/>
    <property type="match status" value="1"/>
</dbReference>
<dbReference type="PANTHER" id="PTHR15154:SF2">
    <property type="entry name" value="HAMARTIN"/>
    <property type="match status" value="1"/>
</dbReference>
<dbReference type="GO" id="GO:0032007">
    <property type="term" value="P:negative regulation of TOR signaling"/>
    <property type="evidence" value="ECO:0007669"/>
    <property type="project" value="TreeGrafter"/>
</dbReference>
<proteinExistence type="predicted"/>
<keyword evidence="1" id="KW-0175">Coiled coil</keyword>
<feature type="compositionally biased region" description="Polar residues" evidence="2">
    <location>
        <begin position="757"/>
        <end position="770"/>
    </location>
</feature>
<feature type="region of interest" description="Disordered" evidence="2">
    <location>
        <begin position="267"/>
        <end position="296"/>
    </location>
</feature>
<dbReference type="RefSeq" id="XP_007878880.1">
    <property type="nucleotide sequence ID" value="XM_007880689.1"/>
</dbReference>
<feature type="compositionally biased region" description="Basic and acidic residues" evidence="2">
    <location>
        <begin position="286"/>
        <end position="296"/>
    </location>
</feature>
<feature type="region of interest" description="Disordered" evidence="2">
    <location>
        <begin position="675"/>
        <end position="700"/>
    </location>
</feature>
<feature type="compositionally biased region" description="Polar residues" evidence="2">
    <location>
        <begin position="782"/>
        <end position="792"/>
    </location>
</feature>
<dbReference type="AlphaFoldDB" id="A0A061H9Z0"/>
<feature type="coiled-coil region" evidence="1">
    <location>
        <begin position="965"/>
        <end position="1023"/>
    </location>
</feature>
<reference evidence="3 4" key="1">
    <citation type="journal article" date="2013" name="Plant Cell">
        <title>The transition from a phytopathogenic smut ancestor to an anamorphic biocontrol agent deciphered by comparative whole-genome analysis.</title>
        <authorList>
            <person name="Lefebvre F."/>
            <person name="Joly D.L."/>
            <person name="Labbe C."/>
            <person name="Teichmann B."/>
            <person name="Linning R."/>
            <person name="Belzile F."/>
            <person name="Bakkeren G."/>
            <person name="Belanger R.R."/>
        </authorList>
    </citation>
    <scope>NUCLEOTIDE SEQUENCE [LARGE SCALE GENOMIC DNA]</scope>
    <source>
        <strain evidence="3 4">PF-1</strain>
    </source>
</reference>
<organism evidence="3 4">
    <name type="scientific">Pseudozyma flocculosa PF-1</name>
    <dbReference type="NCBI Taxonomy" id="1277687"/>
    <lineage>
        <taxon>Eukaryota</taxon>
        <taxon>Fungi</taxon>
        <taxon>Dikarya</taxon>
        <taxon>Basidiomycota</taxon>
        <taxon>Ustilaginomycotina</taxon>
        <taxon>Ustilaginomycetes</taxon>
        <taxon>Ustilaginales</taxon>
        <taxon>Ustilaginaceae</taxon>
        <taxon>Pseudozyma</taxon>
    </lineage>
</organism>
<sequence>MPPPSFSHPASTVSIPRSVQSWIKDVCQKMRAALLATDDAQRAELIRTIANSVTAQVDSLEASANAEAKKDPAQAGASSSSTAQIKAQVAAKINVSLLDIFHGELEKQQQQKLPVVVELLHVLLPLIGTHCIVMSWWDLVLRPLLKSSAVQNATASKARELAVAAMAAAPASAYEDEPAPIPQWPAPSAQQSMRQAGDAPYPITSVTPQSQQARKSQLDKPAHSTAASSSLRSTSVGSSAASRVDQYRRFTQRIFDLYISETATTFAASSSRDGPGGSSQAGNEETGAHADDRSTMHEDEMSIVWRGNLESTILIYSNQRPKEFFHHIAESFVEPTGRVSLLCLLTTFLRLYTIHTYHITSTALPRLLVLSLQLDTSTTCTALGVTALVMLMPHIPDYIANGGGGGLSTLLAIYGRIVDWRKLGSGWEDRVGGGTELEALRREKDEEYTEIDRLGKRLNIKASLRWRRLESTFDTADSVPPNAEQLFTYLYGLFPCNVIRFLRAPIYYLRETLFDSPFEGPWEDMIDEMAVQSRSHPILRRHTLHPALISLNAERELTDKQRWLKHDSADINAECMSLFLGKWHDVNNDHIKQAERERHVFFEADTGIDDDSMSVPSERKPNQSGGAMRRRSSGPHPGSFMSEMARNFHHLPTTVSPDGILLTYASLRSGAPLASNLSGGHGDESGSRESRQASGSGSSLRMIPAVSATAATSTATASGVPSSVPGSPATHAARARARTRSGSMSSVISLLPPAPGSPTSKQHPLSTSFSPVDHSVPDPIDTTHSTKPASSSELAFVHRENLLLRNELNFELYLKEQHLRHIGKLHRDRVTDTALEAERQNLYHTVRSLRGQLTAMNTILDRQRSEAATTKNRHVHWEAELNNKLKAYREERKAWTTEARQLKAQAEESAATIAALSRQLEESGAELFELKTRLQSVEPKVARIEQYEAKLSQLTTCLTHWDNDVLRYQEQRKEMERLLSRWEEMVSMLESTEAALQHAEMGRRKLEAENESVKAQLEAAFARLRAVQSGEQAGDVESNEAKRGDSVAAEELGQERGRTQSQGQGQGRSAPTSTAMVDALAAAQKERDDLRSQNEALAEMILDLKARLEAGEAEGAYRDSLARHAALLAGQTEGKDQQQQQQQQHADEQTAADEEADQKDDEAAQDGEDATLASAVEESANEGKEEAEDG</sequence>
<dbReference type="GeneID" id="19317284"/>
<dbReference type="GO" id="GO:0051726">
    <property type="term" value="P:regulation of cell cycle"/>
    <property type="evidence" value="ECO:0007669"/>
    <property type="project" value="TreeGrafter"/>
</dbReference>
<dbReference type="EMBL" id="KE361631">
    <property type="protein sequence ID" value="EPQ29418.1"/>
    <property type="molecule type" value="Genomic_DNA"/>
</dbReference>
<dbReference type="Pfam" id="PF04388">
    <property type="entry name" value="Hamartin"/>
    <property type="match status" value="1"/>
</dbReference>
<evidence type="ECO:0000313" key="4">
    <source>
        <dbReference type="Proteomes" id="UP000053664"/>
    </source>
</evidence>
<feature type="coiled-coil region" evidence="1">
    <location>
        <begin position="878"/>
        <end position="933"/>
    </location>
</feature>
<feature type="compositionally biased region" description="Low complexity" evidence="2">
    <location>
        <begin position="224"/>
        <end position="238"/>
    </location>
</feature>
<evidence type="ECO:0000313" key="3">
    <source>
        <dbReference type="EMBL" id="EPQ29418.1"/>
    </source>
</evidence>
<accession>A0A061H9Z0</accession>
<feature type="compositionally biased region" description="Basic and acidic residues" evidence="2">
    <location>
        <begin position="681"/>
        <end position="691"/>
    </location>
</feature>
<dbReference type="eggNOG" id="ENOG502R01W">
    <property type="taxonomic scope" value="Eukaryota"/>
</dbReference>
<feature type="region of interest" description="Disordered" evidence="2">
    <location>
        <begin position="1127"/>
        <end position="1190"/>
    </location>
</feature>
<evidence type="ECO:0000256" key="2">
    <source>
        <dbReference type="SAM" id="MobiDB-lite"/>
    </source>
</evidence>
<feature type="compositionally biased region" description="Low complexity" evidence="2">
    <location>
        <begin position="1129"/>
        <end position="1144"/>
    </location>
</feature>
<feature type="region of interest" description="Disordered" evidence="2">
    <location>
        <begin position="1030"/>
        <end position="1074"/>
    </location>
</feature>
<dbReference type="HOGENOM" id="CLU_007465_0_0_1"/>
<dbReference type="OrthoDB" id="28737at2759"/>
<feature type="compositionally biased region" description="Low complexity" evidence="2">
    <location>
        <begin position="714"/>
        <end position="728"/>
    </location>
</feature>
<feature type="region of interest" description="Disordered" evidence="2">
    <location>
        <begin position="176"/>
        <end position="238"/>
    </location>
</feature>